<name>A0A1F8G1Y7_9BACT</name>
<accession>A0A1F8G1Y7</accession>
<dbReference type="EMBL" id="MGKD01000020">
    <property type="protein sequence ID" value="OGN19355.1"/>
    <property type="molecule type" value="Genomic_DNA"/>
</dbReference>
<dbReference type="AlphaFoldDB" id="A0A1F8G1Y7"/>
<organism evidence="1 2">
    <name type="scientific">Candidatus Yanofskybacteria bacterium RIFCSPHIGHO2_12_FULL_45_19b</name>
    <dbReference type="NCBI Taxonomy" id="1802689"/>
    <lineage>
        <taxon>Bacteria</taxon>
        <taxon>Candidatus Yanofskyibacteriota</taxon>
    </lineage>
</organism>
<dbReference type="PROSITE" id="PS00409">
    <property type="entry name" value="PROKAR_NTER_METHYL"/>
    <property type="match status" value="1"/>
</dbReference>
<comment type="caution">
    <text evidence="1">The sequence shown here is derived from an EMBL/GenBank/DDBJ whole genome shotgun (WGS) entry which is preliminary data.</text>
</comment>
<evidence type="ECO:0000313" key="2">
    <source>
        <dbReference type="Proteomes" id="UP000177478"/>
    </source>
</evidence>
<dbReference type="Pfam" id="PF07963">
    <property type="entry name" value="N_methyl"/>
    <property type="match status" value="1"/>
</dbReference>
<dbReference type="STRING" id="1802689.A3F25_01420"/>
<gene>
    <name evidence="1" type="ORF">A3F25_01420</name>
</gene>
<sequence length="166" mass="18195">MKKMENVAGFTLVETLTALFILSLGILAALAMITASLNSAIVVQDNLTASNLVQEGVEVVRNMRDRDWLAGNSFGAFLASAGGNGDYRVQWNSTNLLSDLGNPVLLQDTTSGLYSYDSGNSTKFKRRLTITKLANNIEIKIISTVSWNNRGVSKQVSAEEHLFDWY</sequence>
<proteinExistence type="predicted"/>
<evidence type="ECO:0008006" key="3">
    <source>
        <dbReference type="Google" id="ProtNLM"/>
    </source>
</evidence>
<reference evidence="1 2" key="1">
    <citation type="journal article" date="2016" name="Nat. Commun.">
        <title>Thousands of microbial genomes shed light on interconnected biogeochemical processes in an aquifer system.</title>
        <authorList>
            <person name="Anantharaman K."/>
            <person name="Brown C.T."/>
            <person name="Hug L.A."/>
            <person name="Sharon I."/>
            <person name="Castelle C.J."/>
            <person name="Probst A.J."/>
            <person name="Thomas B.C."/>
            <person name="Singh A."/>
            <person name="Wilkins M.J."/>
            <person name="Karaoz U."/>
            <person name="Brodie E.L."/>
            <person name="Williams K.H."/>
            <person name="Hubbard S.S."/>
            <person name="Banfield J.F."/>
        </authorList>
    </citation>
    <scope>NUCLEOTIDE SEQUENCE [LARGE SCALE GENOMIC DNA]</scope>
</reference>
<evidence type="ECO:0000313" key="1">
    <source>
        <dbReference type="EMBL" id="OGN19355.1"/>
    </source>
</evidence>
<dbReference type="InterPro" id="IPR012902">
    <property type="entry name" value="N_methyl_site"/>
</dbReference>
<dbReference type="Proteomes" id="UP000177478">
    <property type="component" value="Unassembled WGS sequence"/>
</dbReference>
<protein>
    <recommendedName>
        <fullName evidence="3">Type IV pilus modification protein PilV</fullName>
    </recommendedName>
</protein>